<dbReference type="InterPro" id="IPR036188">
    <property type="entry name" value="FAD/NAD-bd_sf"/>
</dbReference>
<evidence type="ECO:0000256" key="3">
    <source>
        <dbReference type="ARBA" id="ARBA00023002"/>
    </source>
</evidence>
<dbReference type="Proteomes" id="UP000250266">
    <property type="component" value="Unassembled WGS sequence"/>
</dbReference>
<dbReference type="OrthoDB" id="655030at2759"/>
<dbReference type="Gene3D" id="3.50.50.60">
    <property type="entry name" value="FAD/NAD(P)-binding domain"/>
    <property type="match status" value="1"/>
</dbReference>
<dbReference type="GO" id="GO:0004497">
    <property type="term" value="F:monooxygenase activity"/>
    <property type="evidence" value="ECO:0007669"/>
    <property type="project" value="UniProtKB-KW"/>
</dbReference>
<dbReference type="PANTHER" id="PTHR46972:SF1">
    <property type="entry name" value="FAD DEPENDENT OXIDOREDUCTASE DOMAIN-CONTAINING PROTEIN"/>
    <property type="match status" value="1"/>
</dbReference>
<reference evidence="5 6" key="1">
    <citation type="journal article" date="2016" name="Nat. Commun.">
        <title>Ectomycorrhizal ecology is imprinted in the genome of the dominant symbiotic fungus Cenococcum geophilum.</title>
        <authorList>
            <consortium name="DOE Joint Genome Institute"/>
            <person name="Peter M."/>
            <person name="Kohler A."/>
            <person name="Ohm R.A."/>
            <person name="Kuo A."/>
            <person name="Krutzmann J."/>
            <person name="Morin E."/>
            <person name="Arend M."/>
            <person name="Barry K.W."/>
            <person name="Binder M."/>
            <person name="Choi C."/>
            <person name="Clum A."/>
            <person name="Copeland A."/>
            <person name="Grisel N."/>
            <person name="Haridas S."/>
            <person name="Kipfer T."/>
            <person name="LaButti K."/>
            <person name="Lindquist E."/>
            <person name="Lipzen A."/>
            <person name="Maire R."/>
            <person name="Meier B."/>
            <person name="Mihaltcheva S."/>
            <person name="Molinier V."/>
            <person name="Murat C."/>
            <person name="Poggeler S."/>
            <person name="Quandt C.A."/>
            <person name="Sperisen C."/>
            <person name="Tritt A."/>
            <person name="Tisserant E."/>
            <person name="Crous P.W."/>
            <person name="Henrissat B."/>
            <person name="Nehls U."/>
            <person name="Egli S."/>
            <person name="Spatafora J.W."/>
            <person name="Grigoriev I.V."/>
            <person name="Martin F.M."/>
        </authorList>
    </citation>
    <scope>NUCLEOTIDE SEQUENCE [LARGE SCALE GENOMIC DNA]</scope>
    <source>
        <strain evidence="5 6">CBS 459.81</strain>
    </source>
</reference>
<dbReference type="PANTHER" id="PTHR46972">
    <property type="entry name" value="MONOOXYGENASE ASQM-RELATED"/>
    <property type="match status" value="1"/>
</dbReference>
<keyword evidence="6" id="KW-1185">Reference proteome</keyword>
<keyword evidence="3" id="KW-0560">Oxidoreductase</keyword>
<organism evidence="5 6">
    <name type="scientific">Lepidopterella palustris CBS 459.81</name>
    <dbReference type="NCBI Taxonomy" id="1314670"/>
    <lineage>
        <taxon>Eukaryota</taxon>
        <taxon>Fungi</taxon>
        <taxon>Dikarya</taxon>
        <taxon>Ascomycota</taxon>
        <taxon>Pezizomycotina</taxon>
        <taxon>Dothideomycetes</taxon>
        <taxon>Pleosporomycetidae</taxon>
        <taxon>Mytilinidiales</taxon>
        <taxon>Argynnaceae</taxon>
        <taxon>Lepidopterella</taxon>
    </lineage>
</organism>
<evidence type="ECO:0000313" key="5">
    <source>
        <dbReference type="EMBL" id="OCK85048.1"/>
    </source>
</evidence>
<keyword evidence="1" id="KW-0285">Flavoprotein</keyword>
<dbReference type="AlphaFoldDB" id="A0A8E2EK96"/>
<proteinExistence type="predicted"/>
<keyword evidence="4" id="KW-0503">Monooxygenase</keyword>
<sequence length="126" mass="13926">MSKIADSLGIGRAQLRAMPLTSLPAGVIRWDHRLRSMDDIHRLRFEHGIEEGFDLVDGAWSKARLLLSQEKPFYSGLCGYSLSVLDAKEKAPAASQLVNRESVFAFSDGKPFVDQQFSDGSINVSV</sequence>
<evidence type="ECO:0000256" key="1">
    <source>
        <dbReference type="ARBA" id="ARBA00022630"/>
    </source>
</evidence>
<evidence type="ECO:0000256" key="2">
    <source>
        <dbReference type="ARBA" id="ARBA00022827"/>
    </source>
</evidence>
<evidence type="ECO:0000313" key="6">
    <source>
        <dbReference type="Proteomes" id="UP000250266"/>
    </source>
</evidence>
<name>A0A8E2EK96_9PEZI</name>
<protein>
    <submittedName>
        <fullName evidence="5">Uncharacterized protein</fullName>
    </submittedName>
</protein>
<dbReference type="EMBL" id="KV744825">
    <property type="protein sequence ID" value="OCK85048.1"/>
    <property type="molecule type" value="Genomic_DNA"/>
</dbReference>
<evidence type="ECO:0000256" key="4">
    <source>
        <dbReference type="ARBA" id="ARBA00023033"/>
    </source>
</evidence>
<gene>
    <name evidence="5" type="ORF">K432DRAFT_422083</name>
</gene>
<accession>A0A8E2EK96</accession>
<keyword evidence="2" id="KW-0274">FAD</keyword>